<organism evidence="4 5">
    <name type="scientific">Massilia aquatica</name>
    <dbReference type="NCBI Taxonomy" id="2609000"/>
    <lineage>
        <taxon>Bacteria</taxon>
        <taxon>Pseudomonadati</taxon>
        <taxon>Pseudomonadota</taxon>
        <taxon>Betaproteobacteria</taxon>
        <taxon>Burkholderiales</taxon>
        <taxon>Oxalobacteraceae</taxon>
        <taxon>Telluria group</taxon>
        <taxon>Massilia</taxon>
    </lineage>
</organism>
<feature type="repeat" description="TPR" evidence="3">
    <location>
        <begin position="794"/>
        <end position="827"/>
    </location>
</feature>
<dbReference type="Pfam" id="PF14559">
    <property type="entry name" value="TPR_19"/>
    <property type="match status" value="2"/>
</dbReference>
<dbReference type="Proteomes" id="UP000819052">
    <property type="component" value="Unassembled WGS sequence"/>
</dbReference>
<dbReference type="SMART" id="SM00028">
    <property type="entry name" value="TPR"/>
    <property type="match status" value="16"/>
</dbReference>
<gene>
    <name evidence="4" type="primary">prsT</name>
    <name evidence="4" type="ORF">F1609_26125</name>
</gene>
<evidence type="ECO:0000256" key="1">
    <source>
        <dbReference type="ARBA" id="ARBA00022737"/>
    </source>
</evidence>
<keyword evidence="5" id="KW-1185">Reference proteome</keyword>
<feature type="repeat" description="TPR" evidence="3">
    <location>
        <begin position="150"/>
        <end position="183"/>
    </location>
</feature>
<feature type="repeat" description="TPR" evidence="3">
    <location>
        <begin position="659"/>
        <end position="692"/>
    </location>
</feature>
<name>A0ABX0MJK1_9BURK</name>
<dbReference type="SUPFAM" id="SSF48452">
    <property type="entry name" value="TPR-like"/>
    <property type="match status" value="4"/>
</dbReference>
<feature type="repeat" description="TPR" evidence="3">
    <location>
        <begin position="218"/>
        <end position="251"/>
    </location>
</feature>
<evidence type="ECO:0000256" key="2">
    <source>
        <dbReference type="ARBA" id="ARBA00022803"/>
    </source>
</evidence>
<dbReference type="Pfam" id="PF07719">
    <property type="entry name" value="TPR_2"/>
    <property type="match status" value="1"/>
</dbReference>
<dbReference type="InterPro" id="IPR011990">
    <property type="entry name" value="TPR-like_helical_dom_sf"/>
</dbReference>
<dbReference type="InterPro" id="IPR019734">
    <property type="entry name" value="TPR_rpt"/>
</dbReference>
<dbReference type="PROSITE" id="PS50005">
    <property type="entry name" value="TPR"/>
    <property type="match status" value="5"/>
</dbReference>
<proteinExistence type="predicted"/>
<dbReference type="Gene3D" id="1.25.40.10">
    <property type="entry name" value="Tetratricopeptide repeat domain"/>
    <property type="match status" value="5"/>
</dbReference>
<keyword evidence="1" id="KW-0677">Repeat</keyword>
<dbReference type="Pfam" id="PF13432">
    <property type="entry name" value="TPR_16"/>
    <property type="match status" value="5"/>
</dbReference>
<keyword evidence="2 3" id="KW-0802">TPR repeat</keyword>
<dbReference type="InterPro" id="IPR013105">
    <property type="entry name" value="TPR_2"/>
</dbReference>
<evidence type="ECO:0000313" key="4">
    <source>
        <dbReference type="EMBL" id="NHZ43624.1"/>
    </source>
</evidence>
<evidence type="ECO:0000313" key="5">
    <source>
        <dbReference type="Proteomes" id="UP000819052"/>
    </source>
</evidence>
<comment type="caution">
    <text evidence="4">The sequence shown here is derived from an EMBL/GenBank/DDBJ whole genome shotgun (WGS) entry which is preliminary data.</text>
</comment>
<feature type="repeat" description="TPR" evidence="3">
    <location>
        <begin position="387"/>
        <end position="420"/>
    </location>
</feature>
<evidence type="ECO:0000256" key="3">
    <source>
        <dbReference type="PROSITE-ProRule" id="PRU00339"/>
    </source>
</evidence>
<dbReference type="InterPro" id="IPR014266">
    <property type="entry name" value="PEP-CTERM_TPR_PrsT"/>
</dbReference>
<dbReference type="EMBL" id="VVIW01000021">
    <property type="protein sequence ID" value="NHZ43624.1"/>
    <property type="molecule type" value="Genomic_DNA"/>
</dbReference>
<sequence>MQLAAGASAPPLCNNRIVMSTQAHSLAGAAALTTLLMLGALGGCGKTETAATLLADARQFQQKGDHVAALIQLKNAVARNPLDAEARLALGEAYNKLGDAVSAEKEVRKAMELGMAPERSLPELLLAQLFQGQFQKVIDATADSAYTANVKVVSQRGTAFYQLGKRAEAADAFERALKIDPGYPVALMGLANIALANGDQAGAARHVAQAVEKNPRDVESWLFKGDFERSQGKPAEALAAYDKVLALDPASAGGHLQKAYLFIAERRYDDAAVSLAAAKKSAPRNLMVTYAQALLDFTQGKHKAALDSLQQVLRVAPEHMPSVLLAGAVHFTLKSLPQAEQNLKKYHEAHPESDYARKLLASTRIAAGDPKGAIAVLAPRLAASQDAQLLAIAGKAYTDNREFAKATELLERASTLDPKKAQLRTALGLSKLEQGEEARALSELELASTLDQTTSTAGTTLAMTALRLNQFDKALAALVPLEARAPGDPMLLNLKGLALLGKKDQAGARIAFEKALSLHPDFFPALDNLARLDMQAKNLDATRQRYDGFLAKYPNSVEALTALAAMDVAQRRLAQAGALLERASAVDPAALGPAMVLANHYLRMGEPTRALTLVRKLLVANPDNPAVLDLLGQLQAVTGDQGSAMETFTKLSVVAPQSAEAHFRLGAAHMAIGNLPSASSSLKRALALQPDYLDAQLALAAAQLSQKQYGDALGVARAMQKQHPRLAVGFVSEADVLLVQGNAAAAIPLYDKAFLLGNNAELLIKLYQALRIGGKIKEADAKVQQWRAAHPDDVKVPGYLGEQYISNKKYQLAISEFEAILKKSPAHPSALNNLAVAYDLVGDARALPTAEAAHKALPANPVVMDTLGWLLVQQGELGRGLPMLREASARLPGAPEIRLHLAKGLIKAKDNAAARKELEFLLEKHKQFPQLEEARGLLKQL</sequence>
<protein>
    <submittedName>
        <fullName evidence="4">PEP-CTERM system TPR-repeat protein PrsT</fullName>
    </submittedName>
</protein>
<dbReference type="PROSITE" id="PS50293">
    <property type="entry name" value="TPR_REGION"/>
    <property type="match status" value="1"/>
</dbReference>
<dbReference type="NCBIfam" id="TIGR02917">
    <property type="entry name" value="PEP_TPR_lipo"/>
    <property type="match status" value="1"/>
</dbReference>
<dbReference type="PANTHER" id="PTHR12558:SF44">
    <property type="entry name" value="TETRATRICOPEPTIDE REPEAT-CONTAINING PROTEIN"/>
    <property type="match status" value="1"/>
</dbReference>
<dbReference type="PANTHER" id="PTHR12558">
    <property type="entry name" value="CELL DIVISION CYCLE 16,23,27"/>
    <property type="match status" value="1"/>
</dbReference>
<reference evidence="4 5" key="1">
    <citation type="submission" date="2019-09" db="EMBL/GenBank/DDBJ databases">
        <title>Taxonomy of Antarctic Massilia spp.: description of Massilia rubra sp. nov., Massilia aquatica sp. nov., Massilia mucilaginosa sp. nov., Massilia frigida sp. nov. isolated from streams, lakes and regoliths.</title>
        <authorList>
            <person name="Holochova P."/>
            <person name="Sedlacek I."/>
            <person name="Kralova S."/>
            <person name="Maslanova I."/>
            <person name="Busse H.-J."/>
            <person name="Stankova E."/>
            <person name="Vrbovska V."/>
            <person name="Kovarovic V."/>
            <person name="Bartak M."/>
            <person name="Svec P."/>
            <person name="Pantucek R."/>
        </authorList>
    </citation>
    <scope>NUCLEOTIDE SEQUENCE [LARGE SCALE GENOMIC DNA]</scope>
    <source>
        <strain evidence="4 5">CCM 8693</strain>
    </source>
</reference>
<accession>A0ABX0MJK1</accession>